<dbReference type="SUPFAM" id="SSF102588">
    <property type="entry name" value="LmbE-like"/>
    <property type="match status" value="1"/>
</dbReference>
<dbReference type="RefSeq" id="WP_305110668.1">
    <property type="nucleotide sequence ID" value="NZ_JAUTIX010000002.1"/>
</dbReference>
<protein>
    <submittedName>
        <fullName evidence="2">PIG-L deacetylase family protein</fullName>
    </submittedName>
</protein>
<accession>A0AA90SGA1</accession>
<dbReference type="PANTHER" id="PTHR12993">
    <property type="entry name" value="N-ACETYLGLUCOSAMINYL-PHOSPHATIDYLINOSITOL DE-N-ACETYLASE-RELATED"/>
    <property type="match status" value="1"/>
</dbReference>
<keyword evidence="1" id="KW-0862">Zinc</keyword>
<evidence type="ECO:0000313" key="2">
    <source>
        <dbReference type="EMBL" id="MDP0397464.1"/>
    </source>
</evidence>
<dbReference type="AlphaFoldDB" id="A0AA90SGA1"/>
<dbReference type="Proteomes" id="UP001178281">
    <property type="component" value="Unassembled WGS sequence"/>
</dbReference>
<sequence length="255" mass="27485">MASVVALNAHPDDETILEGGTLAKLAAAGHRVILVVATDGMVRTEPRPRLRLEELEAAAAQLGVREVRWLGYADSGHGAELYPDPAGRVRLVRAGVEEPAEALAGILREVNADLLIGYDAAGGYGHRDHLAVHAIGHRAAELTGVRLVEATAPREVAVRLFGLAARLRLVDEADLRRAHTWFTPSSGITHRIDVRAHLAEKQRALAAHRTELAKPGAAARLQRLIVRVPARLLAPLFGTEYFVEPGVSGRSDRLL</sequence>
<keyword evidence="3" id="KW-1185">Reference proteome</keyword>
<dbReference type="GO" id="GO:0016811">
    <property type="term" value="F:hydrolase activity, acting on carbon-nitrogen (but not peptide) bonds, in linear amides"/>
    <property type="evidence" value="ECO:0007669"/>
    <property type="project" value="TreeGrafter"/>
</dbReference>
<proteinExistence type="predicted"/>
<dbReference type="InterPro" id="IPR003737">
    <property type="entry name" value="GlcNAc_PI_deacetylase-related"/>
</dbReference>
<organism evidence="2 3">
    <name type="scientific">Tsukamurella strandjordii</name>
    <dbReference type="NCBI Taxonomy" id="147577"/>
    <lineage>
        <taxon>Bacteria</taxon>
        <taxon>Bacillati</taxon>
        <taxon>Actinomycetota</taxon>
        <taxon>Actinomycetes</taxon>
        <taxon>Mycobacteriales</taxon>
        <taxon>Tsukamurellaceae</taxon>
        <taxon>Tsukamurella</taxon>
    </lineage>
</organism>
<gene>
    <name evidence="2" type="ORF">Q7X28_05945</name>
</gene>
<evidence type="ECO:0000313" key="3">
    <source>
        <dbReference type="Proteomes" id="UP001178281"/>
    </source>
</evidence>
<dbReference type="GO" id="GO:0016137">
    <property type="term" value="P:glycoside metabolic process"/>
    <property type="evidence" value="ECO:0007669"/>
    <property type="project" value="UniProtKB-ARBA"/>
</dbReference>
<dbReference type="Pfam" id="PF02585">
    <property type="entry name" value="PIG-L"/>
    <property type="match status" value="1"/>
</dbReference>
<dbReference type="EMBL" id="JAUTIX010000002">
    <property type="protein sequence ID" value="MDP0397464.1"/>
    <property type="molecule type" value="Genomic_DNA"/>
</dbReference>
<comment type="caution">
    <text evidence="2">The sequence shown here is derived from an EMBL/GenBank/DDBJ whole genome shotgun (WGS) entry which is preliminary data.</text>
</comment>
<name>A0AA90SGA1_9ACTN</name>
<dbReference type="Gene3D" id="3.40.50.10320">
    <property type="entry name" value="LmbE-like"/>
    <property type="match status" value="1"/>
</dbReference>
<evidence type="ECO:0000256" key="1">
    <source>
        <dbReference type="ARBA" id="ARBA00022833"/>
    </source>
</evidence>
<dbReference type="InterPro" id="IPR024078">
    <property type="entry name" value="LmbE-like_dom_sf"/>
</dbReference>
<dbReference type="PANTHER" id="PTHR12993:SF26">
    <property type="entry name" value="1D-MYO-INOSITOL 2-ACETAMIDO-2-DEOXY-ALPHA-D-GLUCOPYRANOSIDE DEACETYLASE"/>
    <property type="match status" value="1"/>
</dbReference>
<reference evidence="2" key="1">
    <citation type="submission" date="2023-08" db="EMBL/GenBank/DDBJ databases">
        <title>The draft genome of Tsukamurella strandjordii strain 050030.</title>
        <authorList>
            <person name="Zhao F."/>
            <person name="Feng Y."/>
            <person name="Zong Z."/>
        </authorList>
    </citation>
    <scope>NUCLEOTIDE SEQUENCE</scope>
    <source>
        <strain evidence="2">050030</strain>
    </source>
</reference>